<proteinExistence type="predicted"/>
<keyword evidence="1" id="KW-0812">Transmembrane</keyword>
<keyword evidence="3" id="KW-1185">Reference proteome</keyword>
<evidence type="ECO:0000313" key="3">
    <source>
        <dbReference type="Proteomes" id="UP000640786"/>
    </source>
</evidence>
<feature type="transmembrane region" description="Helical" evidence="1">
    <location>
        <begin position="184"/>
        <end position="202"/>
    </location>
</feature>
<accession>A0ABR8R8H3</accession>
<protein>
    <submittedName>
        <fullName evidence="2">DUF3169 family protein</fullName>
    </submittedName>
</protein>
<feature type="transmembrane region" description="Helical" evidence="1">
    <location>
        <begin position="42"/>
        <end position="62"/>
    </location>
</feature>
<keyword evidence="1" id="KW-0472">Membrane</keyword>
<dbReference type="InterPro" id="IPR021509">
    <property type="entry name" value="DUF3169"/>
</dbReference>
<organism evidence="2 3">
    <name type="scientific">Psychrobacillus faecigallinarum</name>
    <dbReference type="NCBI Taxonomy" id="2762235"/>
    <lineage>
        <taxon>Bacteria</taxon>
        <taxon>Bacillati</taxon>
        <taxon>Bacillota</taxon>
        <taxon>Bacilli</taxon>
        <taxon>Bacillales</taxon>
        <taxon>Bacillaceae</taxon>
        <taxon>Psychrobacillus</taxon>
    </lineage>
</organism>
<comment type="caution">
    <text evidence="2">The sequence shown here is derived from an EMBL/GenBank/DDBJ whole genome shotgun (WGS) entry which is preliminary data.</text>
</comment>
<name>A0ABR8R8H3_9BACI</name>
<dbReference type="RefSeq" id="WP_191696971.1">
    <property type="nucleotide sequence ID" value="NZ_JACSQO010000003.1"/>
</dbReference>
<evidence type="ECO:0000256" key="1">
    <source>
        <dbReference type="SAM" id="Phobius"/>
    </source>
</evidence>
<feature type="transmembrane region" description="Helical" evidence="1">
    <location>
        <begin position="208"/>
        <end position="228"/>
    </location>
</feature>
<reference evidence="2 3" key="1">
    <citation type="submission" date="2020-08" db="EMBL/GenBank/DDBJ databases">
        <title>A Genomic Blueprint of the Chicken Gut Microbiome.</title>
        <authorList>
            <person name="Gilroy R."/>
            <person name="Ravi A."/>
            <person name="Getino M."/>
            <person name="Pursley I."/>
            <person name="Horton D.L."/>
            <person name="Alikhan N.-F."/>
            <person name="Baker D."/>
            <person name="Gharbi K."/>
            <person name="Hall N."/>
            <person name="Watson M."/>
            <person name="Adriaenssens E.M."/>
            <person name="Foster-Nyarko E."/>
            <person name="Jarju S."/>
            <person name="Secka A."/>
            <person name="Antonio M."/>
            <person name="Oren A."/>
            <person name="Chaudhuri R."/>
            <person name="La Ragione R.M."/>
            <person name="Hildebrand F."/>
            <person name="Pallen M.J."/>
        </authorList>
    </citation>
    <scope>NUCLEOTIDE SEQUENCE [LARGE SCALE GENOMIC DNA]</scope>
    <source>
        <strain evidence="2 3">Sa2BUA9</strain>
    </source>
</reference>
<dbReference type="Proteomes" id="UP000640786">
    <property type="component" value="Unassembled WGS sequence"/>
</dbReference>
<keyword evidence="1" id="KW-1133">Transmembrane helix</keyword>
<sequence length="232" mass="26153">MKKVITTIISLLLGGLTGFTITLAIMMGKNKIDEAWAQPVNILLYIVLAILFILLVTSLLLIKKLKKVNAQKFVGEQEDLMEEFKYKKFADLNITANTSLILSILAVAISILMSNNSILQIGFILLFIASSIISIFGINLVRKIYPERNLPSVTAKDYENKFMESMDDGEKYVTLQGLYRAHQLFNLFMLISIILAVAFSFFSEQSQMFSITLMCLVMLVVNTSYLVVVRNK</sequence>
<feature type="transmembrane region" description="Helical" evidence="1">
    <location>
        <begin position="94"/>
        <end position="112"/>
    </location>
</feature>
<evidence type="ECO:0000313" key="2">
    <source>
        <dbReference type="EMBL" id="MBD7944101.1"/>
    </source>
</evidence>
<gene>
    <name evidence="2" type="ORF">H9650_08215</name>
</gene>
<dbReference type="EMBL" id="JACSQO010000003">
    <property type="protein sequence ID" value="MBD7944101.1"/>
    <property type="molecule type" value="Genomic_DNA"/>
</dbReference>
<feature type="transmembrane region" description="Helical" evidence="1">
    <location>
        <begin position="118"/>
        <end position="141"/>
    </location>
</feature>
<dbReference type="Pfam" id="PF11368">
    <property type="entry name" value="DUF3169"/>
    <property type="match status" value="1"/>
</dbReference>